<proteinExistence type="predicted"/>
<protein>
    <submittedName>
        <fullName evidence="2">Uncharacterized protein</fullName>
    </submittedName>
</protein>
<keyword evidence="1" id="KW-0812">Transmembrane</keyword>
<keyword evidence="1" id="KW-1133">Transmembrane helix</keyword>
<dbReference type="OrthoDB" id="3527261at2759"/>
<reference evidence="2" key="1">
    <citation type="journal article" date="2020" name="Stud. Mycol.">
        <title>101 Dothideomycetes genomes: a test case for predicting lifestyles and emergence of pathogens.</title>
        <authorList>
            <person name="Haridas S."/>
            <person name="Albert R."/>
            <person name="Binder M."/>
            <person name="Bloem J."/>
            <person name="Labutti K."/>
            <person name="Salamov A."/>
            <person name="Andreopoulos B."/>
            <person name="Baker S."/>
            <person name="Barry K."/>
            <person name="Bills G."/>
            <person name="Bluhm B."/>
            <person name="Cannon C."/>
            <person name="Castanera R."/>
            <person name="Culley D."/>
            <person name="Daum C."/>
            <person name="Ezra D."/>
            <person name="Gonzalez J."/>
            <person name="Henrissat B."/>
            <person name="Kuo A."/>
            <person name="Liang C."/>
            <person name="Lipzen A."/>
            <person name="Lutzoni F."/>
            <person name="Magnuson J."/>
            <person name="Mondo S."/>
            <person name="Nolan M."/>
            <person name="Ohm R."/>
            <person name="Pangilinan J."/>
            <person name="Park H.-J."/>
            <person name="Ramirez L."/>
            <person name="Alfaro M."/>
            <person name="Sun H."/>
            <person name="Tritt A."/>
            <person name="Yoshinaga Y."/>
            <person name="Zwiers L.-H."/>
            <person name="Turgeon B."/>
            <person name="Goodwin S."/>
            <person name="Spatafora J."/>
            <person name="Crous P."/>
            <person name="Grigoriev I."/>
        </authorList>
    </citation>
    <scope>NUCLEOTIDE SEQUENCE</scope>
    <source>
        <strain evidence="2">CBS 121167</strain>
    </source>
</reference>
<feature type="transmembrane region" description="Helical" evidence="1">
    <location>
        <begin position="342"/>
        <end position="359"/>
    </location>
</feature>
<name>A0A6A6AXM8_9PEZI</name>
<dbReference type="AlphaFoldDB" id="A0A6A6AXM8"/>
<gene>
    <name evidence="2" type="ORF">K452DRAFT_329921</name>
</gene>
<keyword evidence="1" id="KW-0472">Membrane</keyword>
<dbReference type="RefSeq" id="XP_033391726.1">
    <property type="nucleotide sequence ID" value="XM_033545081.1"/>
</dbReference>
<accession>A0A6A6AXM8</accession>
<dbReference type="EMBL" id="ML995539">
    <property type="protein sequence ID" value="KAF2136008.1"/>
    <property type="molecule type" value="Genomic_DNA"/>
</dbReference>
<evidence type="ECO:0000313" key="2">
    <source>
        <dbReference type="EMBL" id="KAF2136008.1"/>
    </source>
</evidence>
<feature type="transmembrane region" description="Helical" evidence="1">
    <location>
        <begin position="219"/>
        <end position="243"/>
    </location>
</feature>
<evidence type="ECO:0000256" key="1">
    <source>
        <dbReference type="SAM" id="Phobius"/>
    </source>
</evidence>
<feature type="transmembrane region" description="Helical" evidence="1">
    <location>
        <begin position="313"/>
        <end position="336"/>
    </location>
</feature>
<keyword evidence="3" id="KW-1185">Reference proteome</keyword>
<evidence type="ECO:0000313" key="3">
    <source>
        <dbReference type="Proteomes" id="UP000799438"/>
    </source>
</evidence>
<dbReference type="Proteomes" id="UP000799438">
    <property type="component" value="Unassembled WGS sequence"/>
</dbReference>
<sequence>MSASPNNIGPQLGTLNTAPMFRLPAMPNIVSEWAAIMPLVVHLASHRDDYLTAGDVALLGRVSIGLFPKLGTLAGIARLLDRTAEFLDQASTRGDSSSTVWDVRWGSIFPCANGAASAVIARYARAGQGKRTPILMPETLPSSLPLSPERYDSGTSTWNLGGDSKVADSTTEKPTAPSHFRRYQTLHVYYFGRQMRRKKSIGRRLDEWQLSRFSHIASFVLLVGTAVALGLCGAYGTAAIIFCSAVSRLVLQIITIQRPPGYLGNNEAHDACMLVATHVNAMEWHLYTGDRGVVDSLLNKAMFMIPNQPSTRVVLATWWLKAAHILQLLGMTYVAAQKSWDGMFLVFLLTLNWFLRWGFREAGLARYWLDKEGVEVEVKTFKFTGRMAMLGAIQIFSDTKVTSWMDDILPPHPRRDAWLKRIHGQKIDANSFSPQDLNSIERSFGLSMAAANVLREELSKKSV</sequence>
<dbReference type="GeneID" id="54302576"/>
<organism evidence="2 3">
    <name type="scientific">Aplosporella prunicola CBS 121167</name>
    <dbReference type="NCBI Taxonomy" id="1176127"/>
    <lineage>
        <taxon>Eukaryota</taxon>
        <taxon>Fungi</taxon>
        <taxon>Dikarya</taxon>
        <taxon>Ascomycota</taxon>
        <taxon>Pezizomycotina</taxon>
        <taxon>Dothideomycetes</taxon>
        <taxon>Dothideomycetes incertae sedis</taxon>
        <taxon>Botryosphaeriales</taxon>
        <taxon>Aplosporellaceae</taxon>
        <taxon>Aplosporella</taxon>
    </lineage>
</organism>